<feature type="transmembrane region" description="Helical" evidence="1">
    <location>
        <begin position="55"/>
        <end position="77"/>
    </location>
</feature>
<dbReference type="Pfam" id="PF20151">
    <property type="entry name" value="DUF6533"/>
    <property type="match status" value="1"/>
</dbReference>
<evidence type="ECO:0000313" key="4">
    <source>
        <dbReference type="Proteomes" id="UP000027222"/>
    </source>
</evidence>
<organism evidence="3 4">
    <name type="scientific">Galerina marginata (strain CBS 339.88)</name>
    <dbReference type="NCBI Taxonomy" id="685588"/>
    <lineage>
        <taxon>Eukaryota</taxon>
        <taxon>Fungi</taxon>
        <taxon>Dikarya</taxon>
        <taxon>Basidiomycota</taxon>
        <taxon>Agaricomycotina</taxon>
        <taxon>Agaricomycetes</taxon>
        <taxon>Agaricomycetidae</taxon>
        <taxon>Agaricales</taxon>
        <taxon>Agaricineae</taxon>
        <taxon>Strophariaceae</taxon>
        <taxon>Galerina</taxon>
    </lineage>
</organism>
<keyword evidence="1" id="KW-0812">Transmembrane</keyword>
<keyword evidence="4" id="KW-1185">Reference proteome</keyword>
<keyword evidence="1" id="KW-0472">Membrane</keyword>
<feature type="domain" description="DUF6533" evidence="2">
    <location>
        <begin position="21"/>
        <end position="66"/>
    </location>
</feature>
<protein>
    <recommendedName>
        <fullName evidence="2">DUF6533 domain-containing protein</fullName>
    </recommendedName>
</protein>
<evidence type="ECO:0000313" key="3">
    <source>
        <dbReference type="EMBL" id="KDR66448.1"/>
    </source>
</evidence>
<proteinExistence type="predicted"/>
<dbReference type="OrthoDB" id="2952413at2759"/>
<keyword evidence="1" id="KW-1133">Transmembrane helix</keyword>
<feature type="transmembrane region" description="Helical" evidence="1">
    <location>
        <begin position="121"/>
        <end position="141"/>
    </location>
</feature>
<dbReference type="EMBL" id="KL142423">
    <property type="protein sequence ID" value="KDR66448.1"/>
    <property type="molecule type" value="Genomic_DNA"/>
</dbReference>
<dbReference type="InterPro" id="IPR045340">
    <property type="entry name" value="DUF6533"/>
</dbReference>
<feature type="transmembrane region" description="Helical" evidence="1">
    <location>
        <begin position="231"/>
        <end position="251"/>
    </location>
</feature>
<dbReference type="HOGENOM" id="CLU_035509_9_0_1"/>
<sequence>MDHLPGPPPASIIWDTYVVSYVWFSGLTILTYDTILTFPREVTYIWRRKRSFPTILYLILRYWGLVVAVLCTCVYSTVQTSVSVCRLFFGFAALVGTNTTLLTIVNAILGLRLYALYGKSFLVLCVLFVLFLGEFAVQVYVGVKIGISTVKGAFVPPPGLPILGCLTSPPDLSGARIAWAVSIFVSLVCFSMTTIKFILSTQEAQQTGWRQRASWRVQLSPIAKAFVRDGAVYFLAVLATLIAGTINSSVARGPNTVMYQPFMTASLVVAGSRMVLNLREVAAIGFSDSVDTSVTTDRIQTTIGFQDSRTI</sequence>
<evidence type="ECO:0000256" key="1">
    <source>
        <dbReference type="SAM" id="Phobius"/>
    </source>
</evidence>
<gene>
    <name evidence="3" type="ORF">GALMADRAFT_273556</name>
</gene>
<accession>A0A067SI92</accession>
<feature type="transmembrane region" description="Helical" evidence="1">
    <location>
        <begin position="177"/>
        <end position="199"/>
    </location>
</feature>
<name>A0A067SI92_GALM3</name>
<reference evidence="4" key="1">
    <citation type="journal article" date="2014" name="Proc. Natl. Acad. Sci. U.S.A.">
        <title>Extensive sampling of basidiomycete genomes demonstrates inadequacy of the white-rot/brown-rot paradigm for wood decay fungi.</title>
        <authorList>
            <person name="Riley R."/>
            <person name="Salamov A.A."/>
            <person name="Brown D.W."/>
            <person name="Nagy L.G."/>
            <person name="Floudas D."/>
            <person name="Held B.W."/>
            <person name="Levasseur A."/>
            <person name="Lombard V."/>
            <person name="Morin E."/>
            <person name="Otillar R."/>
            <person name="Lindquist E.A."/>
            <person name="Sun H."/>
            <person name="LaButti K.M."/>
            <person name="Schmutz J."/>
            <person name="Jabbour D."/>
            <person name="Luo H."/>
            <person name="Baker S.E."/>
            <person name="Pisabarro A.G."/>
            <person name="Walton J.D."/>
            <person name="Blanchette R.A."/>
            <person name="Henrissat B."/>
            <person name="Martin F."/>
            <person name="Cullen D."/>
            <person name="Hibbett D.S."/>
            <person name="Grigoriev I.V."/>
        </authorList>
    </citation>
    <scope>NUCLEOTIDE SEQUENCE [LARGE SCALE GENOMIC DNA]</scope>
    <source>
        <strain evidence="4">CBS 339.88</strain>
    </source>
</reference>
<dbReference type="AlphaFoldDB" id="A0A067SI92"/>
<feature type="transmembrane region" description="Helical" evidence="1">
    <location>
        <begin position="12"/>
        <end position="35"/>
    </location>
</feature>
<feature type="transmembrane region" description="Helical" evidence="1">
    <location>
        <begin position="89"/>
        <end position="109"/>
    </location>
</feature>
<dbReference type="Proteomes" id="UP000027222">
    <property type="component" value="Unassembled WGS sequence"/>
</dbReference>
<evidence type="ECO:0000259" key="2">
    <source>
        <dbReference type="Pfam" id="PF20151"/>
    </source>
</evidence>